<protein>
    <submittedName>
        <fullName evidence="1">Uncharacterized protein</fullName>
    </submittedName>
</protein>
<comment type="caution">
    <text evidence="1">The sequence shown here is derived from an EMBL/GenBank/DDBJ whole genome shotgun (WGS) entry which is preliminary data.</text>
</comment>
<dbReference type="Proteomes" id="UP001165960">
    <property type="component" value="Unassembled WGS sequence"/>
</dbReference>
<name>A0ACC2RY67_9FUNG</name>
<proteinExistence type="predicted"/>
<keyword evidence="2" id="KW-1185">Reference proteome</keyword>
<gene>
    <name evidence="1" type="ORF">DSO57_1008363</name>
</gene>
<evidence type="ECO:0000313" key="2">
    <source>
        <dbReference type="Proteomes" id="UP001165960"/>
    </source>
</evidence>
<dbReference type="EMBL" id="QTSX02006415">
    <property type="protein sequence ID" value="KAJ9055020.1"/>
    <property type="molecule type" value="Genomic_DNA"/>
</dbReference>
<sequence length="174" mass="19826">MLEYSLDFKSLKVFTISKEKYLPNPTTEPKPESKTELEPEPNMMPKPESKTELELEPNMMPNIELEPEPNMMLNIELEQNPDPEMNLDIELTSDSKMEPNLDQEPKTEPETKPKPKSSSKVLIEKEIKLTNVNERNILNASTRFTSSLDILALFSNSVAKKASSPMFLTVEKVT</sequence>
<evidence type="ECO:0000313" key="1">
    <source>
        <dbReference type="EMBL" id="KAJ9055020.1"/>
    </source>
</evidence>
<reference evidence="1" key="1">
    <citation type="submission" date="2022-04" db="EMBL/GenBank/DDBJ databases">
        <title>Genome of the entomopathogenic fungus Entomophthora muscae.</title>
        <authorList>
            <person name="Elya C."/>
            <person name="Lovett B.R."/>
            <person name="Lee E."/>
            <person name="Macias A.M."/>
            <person name="Hajek A.E."/>
            <person name="De Bivort B.L."/>
            <person name="Kasson M.T."/>
            <person name="De Fine Licht H.H."/>
            <person name="Stajich J.E."/>
        </authorList>
    </citation>
    <scope>NUCLEOTIDE SEQUENCE</scope>
    <source>
        <strain evidence="1">Berkeley</strain>
    </source>
</reference>
<accession>A0ACC2RY67</accession>
<organism evidence="1 2">
    <name type="scientific">Entomophthora muscae</name>
    <dbReference type="NCBI Taxonomy" id="34485"/>
    <lineage>
        <taxon>Eukaryota</taxon>
        <taxon>Fungi</taxon>
        <taxon>Fungi incertae sedis</taxon>
        <taxon>Zoopagomycota</taxon>
        <taxon>Entomophthoromycotina</taxon>
        <taxon>Entomophthoromycetes</taxon>
        <taxon>Entomophthorales</taxon>
        <taxon>Entomophthoraceae</taxon>
        <taxon>Entomophthora</taxon>
    </lineage>
</organism>